<keyword evidence="2" id="KW-1185">Reference proteome</keyword>
<gene>
    <name evidence="1" type="ORF">MILVUS5_LOCUS12449</name>
</gene>
<proteinExistence type="predicted"/>
<dbReference type="EMBL" id="CASHSV030000034">
    <property type="protein sequence ID" value="CAJ2643141.1"/>
    <property type="molecule type" value="Genomic_DNA"/>
</dbReference>
<protein>
    <submittedName>
        <fullName evidence="1">Uncharacterized protein</fullName>
    </submittedName>
</protein>
<evidence type="ECO:0000313" key="1">
    <source>
        <dbReference type="EMBL" id="CAJ2643141.1"/>
    </source>
</evidence>
<dbReference type="Proteomes" id="UP001177021">
    <property type="component" value="Unassembled WGS sequence"/>
</dbReference>
<sequence length="319" mass="36205">MSLPPEIDDFIKQSIDHSLGLPISSQTLDIKLRASKQSEQILRDQNTSLLQKLKQKDQLIQQSKYEACVNALAIKKFVEENQKLAAECENLLGHCTKLKKECALYDNDREALIDFQNEAEERAREACLRAQELEHDLVMYQLELKKCRRHENESVDSSASTLGVESLLDSLLATVTTKDESSTYEFLVANSENEHCKKLLSMWNGLKQSTRRVLSLVAELMSLEKDKEHLRINLDRAEEEGKLLSVENSILEKENRRLVMKYKERSHTESGGKLTNSTSAKSNKRKSSSKTSSSMAKKVDFDDLDSVSPRQALSPLQSN</sequence>
<evidence type="ECO:0000313" key="2">
    <source>
        <dbReference type="Proteomes" id="UP001177021"/>
    </source>
</evidence>
<name>A0ACB0JGX1_TRIPR</name>
<organism evidence="1 2">
    <name type="scientific">Trifolium pratense</name>
    <name type="common">Red clover</name>
    <dbReference type="NCBI Taxonomy" id="57577"/>
    <lineage>
        <taxon>Eukaryota</taxon>
        <taxon>Viridiplantae</taxon>
        <taxon>Streptophyta</taxon>
        <taxon>Embryophyta</taxon>
        <taxon>Tracheophyta</taxon>
        <taxon>Spermatophyta</taxon>
        <taxon>Magnoliopsida</taxon>
        <taxon>eudicotyledons</taxon>
        <taxon>Gunneridae</taxon>
        <taxon>Pentapetalae</taxon>
        <taxon>rosids</taxon>
        <taxon>fabids</taxon>
        <taxon>Fabales</taxon>
        <taxon>Fabaceae</taxon>
        <taxon>Papilionoideae</taxon>
        <taxon>50 kb inversion clade</taxon>
        <taxon>NPAAA clade</taxon>
        <taxon>Hologalegina</taxon>
        <taxon>IRL clade</taxon>
        <taxon>Trifolieae</taxon>
        <taxon>Trifolium</taxon>
    </lineage>
</organism>
<accession>A0ACB0JGX1</accession>
<comment type="caution">
    <text evidence="1">The sequence shown here is derived from an EMBL/GenBank/DDBJ whole genome shotgun (WGS) entry which is preliminary data.</text>
</comment>
<reference evidence="1" key="1">
    <citation type="submission" date="2023-10" db="EMBL/GenBank/DDBJ databases">
        <authorList>
            <person name="Rodriguez Cubillos JULIANA M."/>
            <person name="De Vega J."/>
        </authorList>
    </citation>
    <scope>NUCLEOTIDE SEQUENCE</scope>
</reference>